<reference evidence="1" key="1">
    <citation type="journal article" date="2019" name="Sci. Rep.">
        <title>Draft genome of Tanacetum cinerariifolium, the natural source of mosquito coil.</title>
        <authorList>
            <person name="Yamashiro T."/>
            <person name="Shiraishi A."/>
            <person name="Satake H."/>
            <person name="Nakayama K."/>
        </authorList>
    </citation>
    <scope>NUCLEOTIDE SEQUENCE</scope>
</reference>
<organism evidence="1">
    <name type="scientific">Tanacetum cinerariifolium</name>
    <name type="common">Dalmatian daisy</name>
    <name type="synonym">Chrysanthemum cinerariifolium</name>
    <dbReference type="NCBI Taxonomy" id="118510"/>
    <lineage>
        <taxon>Eukaryota</taxon>
        <taxon>Viridiplantae</taxon>
        <taxon>Streptophyta</taxon>
        <taxon>Embryophyta</taxon>
        <taxon>Tracheophyta</taxon>
        <taxon>Spermatophyta</taxon>
        <taxon>Magnoliopsida</taxon>
        <taxon>eudicotyledons</taxon>
        <taxon>Gunneridae</taxon>
        <taxon>Pentapetalae</taxon>
        <taxon>asterids</taxon>
        <taxon>campanulids</taxon>
        <taxon>Asterales</taxon>
        <taxon>Asteraceae</taxon>
        <taxon>Asteroideae</taxon>
        <taxon>Anthemideae</taxon>
        <taxon>Anthemidinae</taxon>
        <taxon>Tanacetum</taxon>
    </lineage>
</organism>
<proteinExistence type="predicted"/>
<name>A0A699VA45_TANCI</name>
<dbReference type="AlphaFoldDB" id="A0A699VA45"/>
<gene>
    <name evidence="1" type="ORF">Tci_903489</name>
</gene>
<feature type="non-terminal residue" evidence="1">
    <location>
        <position position="114"/>
    </location>
</feature>
<accession>A0A699VA45</accession>
<sequence>RGGGHYHGVALYPVAGSAAEGKVGERAGVAAAQVIHGVQAGVGAAGRALVQVKISCQAGGGDGGGGQHVGPHLGGGSGHVVPAVGEVAHVYDEVIGPPVVDKLALGAEAQGIYL</sequence>
<feature type="non-terminal residue" evidence="1">
    <location>
        <position position="1"/>
    </location>
</feature>
<comment type="caution">
    <text evidence="1">The sequence shown here is derived from an EMBL/GenBank/DDBJ whole genome shotgun (WGS) entry which is preliminary data.</text>
</comment>
<evidence type="ECO:0000313" key="1">
    <source>
        <dbReference type="EMBL" id="GFD31520.1"/>
    </source>
</evidence>
<dbReference type="EMBL" id="BKCJ011414987">
    <property type="protein sequence ID" value="GFD31520.1"/>
    <property type="molecule type" value="Genomic_DNA"/>
</dbReference>
<protein>
    <submittedName>
        <fullName evidence="1">Uncharacterized protein</fullName>
    </submittedName>
</protein>